<accession>A0ACB6FTS4</accession>
<reference evidence="1 2" key="1">
    <citation type="journal article" date="2019" name="bioRxiv">
        <title>Genomics, evolutionary history and diagnostics of the Alternaria alternata species group including apple and Asian pear pathotypes.</title>
        <authorList>
            <person name="Armitage A.D."/>
            <person name="Cockerton H.M."/>
            <person name="Sreenivasaprasad S."/>
            <person name="Woodhall J.W."/>
            <person name="Lane C.R."/>
            <person name="Harrison R.J."/>
            <person name="Clarkson J.P."/>
        </authorList>
    </citation>
    <scope>NUCLEOTIDE SEQUENCE [LARGE SCALE GENOMIC DNA]</scope>
    <source>
        <strain evidence="1 2">FERA 650</strain>
    </source>
</reference>
<protein>
    <submittedName>
        <fullName evidence="1">Uncharacterized protein</fullName>
    </submittedName>
</protein>
<organism evidence="1 2">
    <name type="scientific">Alternaria gaisen</name>
    <dbReference type="NCBI Taxonomy" id="167740"/>
    <lineage>
        <taxon>Eukaryota</taxon>
        <taxon>Fungi</taxon>
        <taxon>Dikarya</taxon>
        <taxon>Ascomycota</taxon>
        <taxon>Pezizomycotina</taxon>
        <taxon>Dothideomycetes</taxon>
        <taxon>Pleosporomycetidae</taxon>
        <taxon>Pleosporales</taxon>
        <taxon>Pleosporineae</taxon>
        <taxon>Pleosporaceae</taxon>
        <taxon>Alternaria</taxon>
        <taxon>Alternaria sect. Alternaria</taxon>
    </lineage>
</organism>
<dbReference type="EMBL" id="PDWZ02000003">
    <property type="protein sequence ID" value="KAB2107847.1"/>
    <property type="molecule type" value="Genomic_DNA"/>
</dbReference>
<proteinExistence type="predicted"/>
<comment type="caution">
    <text evidence="1">The sequence shown here is derived from an EMBL/GenBank/DDBJ whole genome shotgun (WGS) entry which is preliminary data.</text>
</comment>
<sequence length="513" mass="57765">MLSRILRWLQSPGSRTELQFFAPSFIVCDVEAEPANSEKSLHGSVKNTDGYASPVKPRLLDRWLDRVVQLSGSEYTYATILIGLLTWVLLGIPYGTADTYKIIISDAQAIINLVFDAFLMRQQFNQHDNLLVAAGCLRSRISSHIRMINHLTATGKFTKIDAAKFQKLRQDRFIDRLPKENWLTKVSGAISFFLGHIGTVVGFWCCIIIWLGFGKYCDWSSTWQLYINSATSALMVFLSAFLANVRERHSRYTVECLKAIWKVDSALELRLRKLTGDRTENPKIVMMEPKRSMIQRAIDYYADLVGTLAGVVILIIIILVWVACGPVLHFNSNWWLLIGTYAGLVGLNDGFVLRNICEVLGNYQDDQFTQVEYADLEVLSAIGVETLEEKCMKAQSLSTRMSIRVGYVCSHEWTIVSGVILIFGLIIGASAMRWSVTGQLLCNIPPSIIESFFTLILITGHNIGEQKRREDIFNIYLRRLRIFSYVSSQNSVEAGEEATAGDEINRNVGLATA</sequence>
<evidence type="ECO:0000313" key="2">
    <source>
        <dbReference type="Proteomes" id="UP000293547"/>
    </source>
</evidence>
<keyword evidence="2" id="KW-1185">Reference proteome</keyword>
<evidence type="ECO:0000313" key="1">
    <source>
        <dbReference type="EMBL" id="KAB2107847.1"/>
    </source>
</evidence>
<name>A0ACB6FTS4_9PLEO</name>
<gene>
    <name evidence="1" type="ORF">AG0111_0g3664</name>
</gene>
<dbReference type="Proteomes" id="UP000293547">
    <property type="component" value="Unassembled WGS sequence"/>
</dbReference>